<dbReference type="CDD" id="cd05260">
    <property type="entry name" value="GDP_MD_SDR_e"/>
    <property type="match status" value="1"/>
</dbReference>
<name>A0A6P1W7Z9_9BACT</name>
<evidence type="ECO:0000313" key="9">
    <source>
        <dbReference type="EMBL" id="QHW00503.1"/>
    </source>
</evidence>
<accession>A0A6P1W7Z9</accession>
<dbReference type="KEGG" id="senf:GJR95_38205"/>
<dbReference type="Proteomes" id="UP000464577">
    <property type="component" value="Chromosome"/>
</dbReference>
<comment type="similarity">
    <text evidence="3 7">Belongs to the NAD(P)-dependent epimerase/dehydratase family. GDP-mannose 4,6-dehydratase subfamily.</text>
</comment>
<dbReference type="Pfam" id="PF16363">
    <property type="entry name" value="GDP_Man_Dehyd"/>
    <property type="match status" value="1"/>
</dbReference>
<dbReference type="SUPFAM" id="SSF51735">
    <property type="entry name" value="NAD(P)-binding Rossmann-fold domains"/>
    <property type="match status" value="1"/>
</dbReference>
<evidence type="ECO:0000259" key="8">
    <source>
        <dbReference type="Pfam" id="PF16363"/>
    </source>
</evidence>
<dbReference type="FunFam" id="3.40.50.720:FF:000924">
    <property type="entry name" value="GDP-mannose 4,6 dehydratase"/>
    <property type="match status" value="1"/>
</dbReference>
<evidence type="ECO:0000256" key="5">
    <source>
        <dbReference type="ARBA" id="ARBA00023239"/>
    </source>
</evidence>
<dbReference type="GO" id="GO:0042351">
    <property type="term" value="P:'de novo' GDP-L-fucose biosynthetic process"/>
    <property type="evidence" value="ECO:0007669"/>
    <property type="project" value="TreeGrafter"/>
</dbReference>
<evidence type="ECO:0000313" key="10">
    <source>
        <dbReference type="Proteomes" id="UP000464577"/>
    </source>
</evidence>
<evidence type="ECO:0000256" key="6">
    <source>
        <dbReference type="ARBA" id="ARBA00059383"/>
    </source>
</evidence>
<reference evidence="9 10" key="1">
    <citation type="submission" date="2019-11" db="EMBL/GenBank/DDBJ databases">
        <title>Spirosoma endbachense sp. nov., isolated from a natural salt meadow.</title>
        <authorList>
            <person name="Rojas J."/>
            <person name="Ambika Manirajan B."/>
            <person name="Ratering S."/>
            <person name="Suarez C."/>
            <person name="Geissler-Plaum R."/>
            <person name="Schnell S."/>
        </authorList>
    </citation>
    <scope>NUCLEOTIDE SEQUENCE [LARGE SCALE GENOMIC DNA]</scope>
    <source>
        <strain evidence="9 10">I-24</strain>
    </source>
</reference>
<sequence length="329" mass="36831">MKRALICGISGQDGAYLAKLLLDKGYQVFGGSRDAQMASFNNLVRLGIREDIQLISVSINDFRSVLQTLLKVKPDEIYNLAGQSSVGLSFEQPVETLESISVGTLNLLEAIRFSNLPIKFYNAGSSECFGDTGSLAADETTPFRPRSPYGVAKAAAFWQVANYREAYQLFASTGILFNHESPLRPERFVTQKIVAAACRIAKGSREILTLGNIDIARDWGWAPDYVEAMWQMLQHNLPSDYVIATGYTNKLSEFISVVFRTVGLEWKEHVRIDSSFFRPTDIAEGHANPAKAWLQLGWKANYRMENVAQLMVEHKMQSETESGERSRQL</sequence>
<dbReference type="EMBL" id="CP045997">
    <property type="protein sequence ID" value="QHW00503.1"/>
    <property type="molecule type" value="Genomic_DNA"/>
</dbReference>
<keyword evidence="7" id="KW-0521">NADP</keyword>
<comment type="cofactor">
    <cofactor evidence="2 7">
        <name>NADP(+)</name>
        <dbReference type="ChEBI" id="CHEBI:58349"/>
    </cofactor>
</comment>
<dbReference type="InterPro" id="IPR006368">
    <property type="entry name" value="GDP_Man_deHydtase"/>
</dbReference>
<dbReference type="RefSeq" id="WP_162390894.1">
    <property type="nucleotide sequence ID" value="NZ_CP045997.1"/>
</dbReference>
<evidence type="ECO:0000256" key="4">
    <source>
        <dbReference type="ARBA" id="ARBA00011989"/>
    </source>
</evidence>
<comment type="function">
    <text evidence="6 7">Catalyzes the conversion of GDP-D-mannose to GDP-4-dehydro-6-deoxy-D-mannose.</text>
</comment>
<evidence type="ECO:0000256" key="7">
    <source>
        <dbReference type="HAMAP-Rule" id="MF_00955"/>
    </source>
</evidence>
<dbReference type="AlphaFoldDB" id="A0A6P1W7Z9"/>
<comment type="caution">
    <text evidence="7">Lacks conserved residue(s) required for the propagation of feature annotation.</text>
</comment>
<comment type="catalytic activity">
    <reaction evidence="1 7">
        <text>GDP-alpha-D-mannose = GDP-4-dehydro-alpha-D-rhamnose + H2O</text>
        <dbReference type="Rhea" id="RHEA:23820"/>
        <dbReference type="ChEBI" id="CHEBI:15377"/>
        <dbReference type="ChEBI" id="CHEBI:57527"/>
        <dbReference type="ChEBI" id="CHEBI:57964"/>
        <dbReference type="EC" id="4.2.1.47"/>
    </reaction>
</comment>
<keyword evidence="10" id="KW-1185">Reference proteome</keyword>
<evidence type="ECO:0000256" key="3">
    <source>
        <dbReference type="ARBA" id="ARBA00009263"/>
    </source>
</evidence>
<dbReference type="EC" id="4.2.1.47" evidence="4 7"/>
<dbReference type="PANTHER" id="PTHR43715">
    <property type="entry name" value="GDP-MANNOSE 4,6-DEHYDRATASE"/>
    <property type="match status" value="1"/>
</dbReference>
<dbReference type="Gene3D" id="3.90.25.10">
    <property type="entry name" value="UDP-galactose 4-epimerase, domain 1"/>
    <property type="match status" value="1"/>
</dbReference>
<dbReference type="HAMAP" id="MF_00955">
    <property type="entry name" value="GDP_Man_dehydratase"/>
    <property type="match status" value="1"/>
</dbReference>
<dbReference type="Gene3D" id="3.40.50.720">
    <property type="entry name" value="NAD(P)-binding Rossmann-like Domain"/>
    <property type="match status" value="1"/>
</dbReference>
<dbReference type="PANTHER" id="PTHR43715:SF1">
    <property type="entry name" value="GDP-MANNOSE 4,6 DEHYDRATASE"/>
    <property type="match status" value="1"/>
</dbReference>
<protein>
    <recommendedName>
        <fullName evidence="4 7">GDP-mannose 4,6-dehydratase</fullName>
        <ecNumber evidence="4 7">4.2.1.47</ecNumber>
    </recommendedName>
    <alternativeName>
        <fullName evidence="7">GDP-D-mannose dehydratase</fullName>
    </alternativeName>
</protein>
<dbReference type="InterPro" id="IPR036291">
    <property type="entry name" value="NAD(P)-bd_dom_sf"/>
</dbReference>
<evidence type="ECO:0000256" key="2">
    <source>
        <dbReference type="ARBA" id="ARBA00001937"/>
    </source>
</evidence>
<gene>
    <name evidence="7" type="primary">gmd</name>
    <name evidence="9" type="ORF">GJR95_38205</name>
</gene>
<dbReference type="GO" id="GO:0008446">
    <property type="term" value="F:GDP-mannose 4,6-dehydratase activity"/>
    <property type="evidence" value="ECO:0007669"/>
    <property type="project" value="UniProtKB-UniRule"/>
</dbReference>
<keyword evidence="5 7" id="KW-0456">Lyase</keyword>
<organism evidence="9 10">
    <name type="scientific">Spirosoma endbachense</name>
    <dbReference type="NCBI Taxonomy" id="2666025"/>
    <lineage>
        <taxon>Bacteria</taxon>
        <taxon>Pseudomonadati</taxon>
        <taxon>Bacteroidota</taxon>
        <taxon>Cytophagia</taxon>
        <taxon>Cytophagales</taxon>
        <taxon>Cytophagaceae</taxon>
        <taxon>Spirosoma</taxon>
    </lineage>
</organism>
<dbReference type="InterPro" id="IPR016040">
    <property type="entry name" value="NAD(P)-bd_dom"/>
</dbReference>
<proteinExistence type="inferred from homology"/>
<dbReference type="GO" id="GO:0070401">
    <property type="term" value="F:NADP+ binding"/>
    <property type="evidence" value="ECO:0007669"/>
    <property type="project" value="UniProtKB-UniRule"/>
</dbReference>
<evidence type="ECO:0000256" key="1">
    <source>
        <dbReference type="ARBA" id="ARBA00000188"/>
    </source>
</evidence>
<feature type="domain" description="NAD(P)-binding" evidence="8">
    <location>
        <begin position="5"/>
        <end position="311"/>
    </location>
</feature>